<sequence length="316" mass="35118">MGGGKKARNSSVAPIFRQKPEQQRAPSLEPLPSDSDSEMSSQAPSERTEAPLTRRDMQGFLADFKQSVAEELDKRICPILEGMADLSARAQAAEAKMADTEEIVQAHGSEILHLRDQLRSLEDTNEDLNNRTRRNNIRVRGVPESVSPDLLTDTLTEAFQHLLPEATTADLLMDRAHRALRAPSTNAAVPRDIVVRLHFYHIKERIMRAARDTPIELNLPQIPETPHSNAESSARQPPSNNPPARTGDRPHRNTALQNPGATPCLVSPAPLCPAGPTNSQRQAQTYYTVASLHRRRSIRIRGNQHHLDHSDSTERP</sequence>
<dbReference type="AlphaFoldDB" id="A0AAD1RV91"/>
<organism evidence="5 6">
    <name type="scientific">Pelobates cultripes</name>
    <name type="common">Western spadefoot toad</name>
    <dbReference type="NCBI Taxonomy" id="61616"/>
    <lineage>
        <taxon>Eukaryota</taxon>
        <taxon>Metazoa</taxon>
        <taxon>Chordata</taxon>
        <taxon>Craniata</taxon>
        <taxon>Vertebrata</taxon>
        <taxon>Euteleostomi</taxon>
        <taxon>Amphibia</taxon>
        <taxon>Batrachia</taxon>
        <taxon>Anura</taxon>
        <taxon>Pelobatoidea</taxon>
        <taxon>Pelobatidae</taxon>
        <taxon>Pelobates</taxon>
    </lineage>
</organism>
<protein>
    <recommendedName>
        <fullName evidence="4">L1 transposable element RRM domain-containing protein</fullName>
    </recommendedName>
</protein>
<feature type="domain" description="L1 transposable element RRM" evidence="4">
    <location>
        <begin position="134"/>
        <end position="212"/>
    </location>
</feature>
<dbReference type="InterPro" id="IPR043636">
    <property type="entry name" value="L1_RRM_dom"/>
</dbReference>
<name>A0AAD1RV91_PELCU</name>
<proteinExistence type="inferred from homology"/>
<feature type="coiled-coil region" evidence="2">
    <location>
        <begin position="83"/>
        <end position="131"/>
    </location>
</feature>
<dbReference type="Pfam" id="PF02994">
    <property type="entry name" value="Transposase_22"/>
    <property type="match status" value="1"/>
</dbReference>
<comment type="similarity">
    <text evidence="1">Belongs to the transposase 22 family.</text>
</comment>
<feature type="region of interest" description="Disordered" evidence="3">
    <location>
        <begin position="219"/>
        <end position="262"/>
    </location>
</feature>
<evidence type="ECO:0000256" key="1">
    <source>
        <dbReference type="ARBA" id="ARBA00061640"/>
    </source>
</evidence>
<feature type="compositionally biased region" description="Basic and acidic residues" evidence="3">
    <location>
        <begin position="46"/>
        <end position="55"/>
    </location>
</feature>
<keyword evidence="6" id="KW-1185">Reference proteome</keyword>
<evidence type="ECO:0000256" key="3">
    <source>
        <dbReference type="SAM" id="MobiDB-lite"/>
    </source>
</evidence>
<feature type="compositionally biased region" description="Polar residues" evidence="3">
    <location>
        <begin position="226"/>
        <end position="238"/>
    </location>
</feature>
<evidence type="ECO:0000256" key="2">
    <source>
        <dbReference type="SAM" id="Coils"/>
    </source>
</evidence>
<dbReference type="EMBL" id="OW240915">
    <property type="protein sequence ID" value="CAH2282126.1"/>
    <property type="molecule type" value="Genomic_DNA"/>
</dbReference>
<gene>
    <name evidence="5" type="ORF">PECUL_23A021440</name>
</gene>
<evidence type="ECO:0000313" key="6">
    <source>
        <dbReference type="Proteomes" id="UP001295444"/>
    </source>
</evidence>
<reference evidence="5" key="1">
    <citation type="submission" date="2022-03" db="EMBL/GenBank/DDBJ databases">
        <authorList>
            <person name="Alioto T."/>
            <person name="Alioto T."/>
            <person name="Gomez Garrido J."/>
        </authorList>
    </citation>
    <scope>NUCLEOTIDE SEQUENCE</scope>
</reference>
<dbReference type="Proteomes" id="UP001295444">
    <property type="component" value="Chromosome 04"/>
</dbReference>
<accession>A0AAD1RV91</accession>
<dbReference type="InterPro" id="IPR004244">
    <property type="entry name" value="Transposase_22"/>
</dbReference>
<evidence type="ECO:0000313" key="5">
    <source>
        <dbReference type="EMBL" id="CAH2282126.1"/>
    </source>
</evidence>
<dbReference type="FunFam" id="3.30.70.1820:FF:000002">
    <property type="entry name" value="LINE-1 retrotransposable element ORF1 protein"/>
    <property type="match status" value="1"/>
</dbReference>
<feature type="region of interest" description="Disordered" evidence="3">
    <location>
        <begin position="1"/>
        <end position="55"/>
    </location>
</feature>
<evidence type="ECO:0000259" key="4">
    <source>
        <dbReference type="Pfam" id="PF02994"/>
    </source>
</evidence>
<keyword evidence="2" id="KW-0175">Coiled coil</keyword>
<dbReference type="PANTHER" id="PTHR11505">
    <property type="entry name" value="L1 TRANSPOSABLE ELEMENT-RELATED"/>
    <property type="match status" value="1"/>
</dbReference>
<dbReference type="Gene3D" id="3.30.70.1820">
    <property type="entry name" value="L1 transposable element, RRM domain"/>
    <property type="match status" value="1"/>
</dbReference>